<dbReference type="Pfam" id="PF07651">
    <property type="entry name" value="ANTH"/>
    <property type="match status" value="2"/>
</dbReference>
<protein>
    <submittedName>
        <fullName evidence="5">(apollo) hypothetical protein</fullName>
    </submittedName>
</protein>
<reference evidence="5" key="1">
    <citation type="submission" date="2021-04" db="EMBL/GenBank/DDBJ databases">
        <authorList>
            <person name="Tunstrom K."/>
        </authorList>
    </citation>
    <scope>NUCLEOTIDE SEQUENCE</scope>
</reference>
<proteinExistence type="predicted"/>
<evidence type="ECO:0000256" key="1">
    <source>
        <dbReference type="SAM" id="Coils"/>
    </source>
</evidence>
<keyword evidence="6" id="KW-1185">Reference proteome</keyword>
<dbReference type="InterPro" id="IPR013809">
    <property type="entry name" value="ENTH"/>
</dbReference>
<dbReference type="PROSITE" id="PS50942">
    <property type="entry name" value="ENTH"/>
    <property type="match status" value="1"/>
</dbReference>
<dbReference type="SMART" id="SM00307">
    <property type="entry name" value="ILWEQ"/>
    <property type="match status" value="1"/>
</dbReference>
<dbReference type="GO" id="GO:0035615">
    <property type="term" value="F:clathrin adaptor activity"/>
    <property type="evidence" value="ECO:0007669"/>
    <property type="project" value="TreeGrafter"/>
</dbReference>
<dbReference type="PANTHER" id="PTHR10407:SF15">
    <property type="entry name" value="HUNTINGTIN INTERACTING PROTEIN 1"/>
    <property type="match status" value="1"/>
</dbReference>
<dbReference type="CDD" id="cd17006">
    <property type="entry name" value="ANTH_N_HIP1_like"/>
    <property type="match status" value="1"/>
</dbReference>
<feature type="domain" description="ENTH" evidence="3">
    <location>
        <begin position="20"/>
        <end position="148"/>
    </location>
</feature>
<feature type="coiled-coil region" evidence="1">
    <location>
        <begin position="1338"/>
        <end position="1482"/>
    </location>
</feature>
<dbReference type="GO" id="GO:0080025">
    <property type="term" value="F:phosphatidylinositol-3,5-bisphosphate binding"/>
    <property type="evidence" value="ECO:0007669"/>
    <property type="project" value="TreeGrafter"/>
</dbReference>
<feature type="coiled-coil region" evidence="1">
    <location>
        <begin position="913"/>
        <end position="1171"/>
    </location>
</feature>
<dbReference type="PANTHER" id="PTHR10407">
    <property type="entry name" value="HUNTINGTIN INTERACTING PROTEIN 1"/>
    <property type="match status" value="1"/>
</dbReference>
<dbReference type="GO" id="GO:0051015">
    <property type="term" value="F:actin filament binding"/>
    <property type="evidence" value="ECO:0007669"/>
    <property type="project" value="TreeGrafter"/>
</dbReference>
<evidence type="ECO:0000256" key="2">
    <source>
        <dbReference type="SAM" id="MobiDB-lite"/>
    </source>
</evidence>
<keyword evidence="1" id="KW-0175">Coiled coil</keyword>
<dbReference type="InterPro" id="IPR030224">
    <property type="entry name" value="Sla2_fam"/>
</dbReference>
<dbReference type="OrthoDB" id="8178130at2759"/>
<feature type="domain" description="I/LWEQ" evidence="4">
    <location>
        <begin position="1734"/>
        <end position="1971"/>
    </location>
</feature>
<dbReference type="InterPro" id="IPR002558">
    <property type="entry name" value="ILWEQ_dom"/>
</dbReference>
<dbReference type="GO" id="GO:0030136">
    <property type="term" value="C:clathrin-coated vesicle"/>
    <property type="evidence" value="ECO:0007669"/>
    <property type="project" value="TreeGrafter"/>
</dbReference>
<feature type="coiled-coil region" evidence="1">
    <location>
        <begin position="1218"/>
        <end position="1280"/>
    </location>
</feature>
<evidence type="ECO:0000313" key="5">
    <source>
        <dbReference type="EMBL" id="CAG5045163.1"/>
    </source>
</evidence>
<dbReference type="InterPro" id="IPR011417">
    <property type="entry name" value="ANTH_dom"/>
</dbReference>
<dbReference type="GO" id="GO:0030864">
    <property type="term" value="C:cortical actin cytoskeleton"/>
    <property type="evidence" value="ECO:0007669"/>
    <property type="project" value="TreeGrafter"/>
</dbReference>
<dbReference type="GO" id="GO:0048268">
    <property type="term" value="P:clathrin coat assembly"/>
    <property type="evidence" value="ECO:0007669"/>
    <property type="project" value="TreeGrafter"/>
</dbReference>
<dbReference type="FunFam" id="1.25.40.90:FF:000012">
    <property type="entry name" value="Huntingtin interacting protein 1-related"/>
    <property type="match status" value="1"/>
</dbReference>
<gene>
    <name evidence="5" type="ORF">PAPOLLO_LOCUS23193</name>
</gene>
<comment type="caution">
    <text evidence="5">The sequence shown here is derived from an EMBL/GenBank/DDBJ whole genome shotgun (WGS) entry which is preliminary data.</text>
</comment>
<sequence length="1984" mass="222938">MASLSLPRVLQLKKNSLDAEREQFEKFQTLAIQKAINAIETPVKEKHVRSTIIGTFQEQSAVTYWMVAIRQPLLDNRIVAWKFCHVTHKLLREGHPACLDDSQRHIGMIENLGKLWVHLREGYGRLVHLYCNLLVCKLKFHNRNPRFPGNMQLTADELDNIAENDVNNYFQICVELFDYMDDILNLQAAVFESLGNARANSMTASGQCRLAALIPCAQDASHIYDCNVRLLFRLHAALPPDTLAGHRERYPSSTSGSAALVRRTRRTSTTATCACCSACTPRCRLTRSPATARGTPPHSWQCCSCAQNASHIYDCNVRLLFRLHAALPPDILVGHRERYAPSTPGSAALVRRTRRTSTTATCACCSACTPRCRPTHSPTTARGTPQHSWQCCSCAQDASHIYDCNVRLLFRLHAALPPDTLAGHRERYAPSTPGSAALVRRTRRTSTTATCACCSACTPRCRPTHSPATARGTPPALLAVLLLCAGRVAHLRLQRAPAVPPARRAAVRHARRPPREVRPQHSWQCCSCAQDASHIYDCNVRLLFRLHAALPSDTLAGHRERYAPSTPGSAALVRRTRRTSTTATCACCSACTPRCRPTRSPATARGTPPALLAVLFLCAGRVAHLRLQRAPAVPPARRAAARHTRRPPREVRPQHSWQCCSRAQDASHIYDCNVRLLFRLHAALPPDTFAGHRERFRQQFKKLSSFYKHASSLQYYRNLLTLPVLPSNPPNFLIQSDFGTYVTPVVSIPEPPPDEVDSVGSLIDTSDTISQASHMSQMSRAESVERRATPSPQPDPVLERDRLIDHLQTELKRMRTEVSQLVQERNTMLGSMREHCTRLETQLQATKTELEEEKEKADTLAAETPEIKQKLVETEEKAKVIDEKFQKLKGAYTQLREEHITLIRQKAEVDKMASSLRAAAAQHENAKTMLQQQLNDRMKDVELLQQSASSSEEIEAYKSEISNLRTELENSRQKEVELQNLKASMETLEIEHKTATTEQQEKFLLMANELKEVKENLEKVQKEKEERDAVLNKTKEELLAIKQRNGEELKTVLREKEAAIQEIAELKQQYQQEKERLDQEVLVNQDLHIKFIEKDSEIKSTLIKLEEINVEFENKKADYDKKLMNQSAEIISLQEKIDECLQSKKCTEGLVEQLETDVSNIKIKLEKEINEKIKCQNAIKEKDLEITHLKNSIKEVDFNKNTALSELQDKNQEMFILEKNLTATIKEKDLEVENLRQLLIEKIDCHQAQTATLESLMNNISELKIIIANKDKQIAELSSKLDENLLCIEKGRKQFETLQNKYEIETSIMQEKLQHVSDSKEELIKNFKEIISEKDKQVIDLNIEVNKLSVEVSRLTEQLNEANAELEIGKNELLNLKDEYEHIISKNKANLDLKNNDLQTLNDEISKLSSEKKEIIAEKESIINELTNHKQALENRIKQKEETIEILNNNLYIMQNEKIEIENKLNDEIDQLKKEKKDFIHISETERKKVEDQNICYKQLLYAKDTTLGQVIKERDELMDQFAELEQLKIKEKDEMDVILSVKEKEYQMINARLEHTETERLTAECELQDLLQQNTVLEADVASLKAHLQEAQVEIKRQTSRLVTCASETALEVTNRALEAFEQASLRDTNRLAAELAEKALGELTRNTEINGNEETVAKSAIFAAHNTAQLSGYIMEICSVATDLELSDKLSNECRAMLSATKQCLESLRTGALEVSACEGARASVRAAAARVAAADAEPAARSVDDELASMDSAIEQAAAQIEEMLAASRAADSGVKLEVNEKILDACTTLMAAVKVLVQDARKLQNELGDPKTRQKMYRRNPQWSEGLISAAKAVVFAAKLLVSSADETVNGRGRVEGVSAAAHEVAGSTAQLVAASRARAPPAAPALARLAAASRHVAAAAGAVLAAARHAADLARDTEALDTSTLTLTATRRLEMESKVRTLELETALEAERMRLSELRKRHYQLAQLEENGNMTNGKE</sequence>
<dbReference type="PROSITE" id="PS50945">
    <property type="entry name" value="I_LWEQ"/>
    <property type="match status" value="1"/>
</dbReference>
<feature type="coiled-coil region" evidence="1">
    <location>
        <begin position="1508"/>
        <end position="1602"/>
    </location>
</feature>
<dbReference type="Pfam" id="PF01608">
    <property type="entry name" value="I_LWEQ"/>
    <property type="match status" value="1"/>
</dbReference>
<feature type="compositionally biased region" description="Polar residues" evidence="2">
    <location>
        <begin position="769"/>
        <end position="780"/>
    </location>
</feature>
<dbReference type="GO" id="GO:0032051">
    <property type="term" value="F:clathrin light chain binding"/>
    <property type="evidence" value="ECO:0007669"/>
    <property type="project" value="TreeGrafter"/>
</dbReference>
<evidence type="ECO:0000259" key="4">
    <source>
        <dbReference type="PROSITE" id="PS50945"/>
    </source>
</evidence>
<dbReference type="SMART" id="SM00273">
    <property type="entry name" value="ENTH"/>
    <property type="match status" value="1"/>
</dbReference>
<feature type="region of interest" description="Disordered" evidence="2">
    <location>
        <begin position="769"/>
        <end position="798"/>
    </location>
</feature>
<dbReference type="GO" id="GO:0006897">
    <property type="term" value="P:endocytosis"/>
    <property type="evidence" value="ECO:0007669"/>
    <property type="project" value="InterPro"/>
</dbReference>
<evidence type="ECO:0000313" key="6">
    <source>
        <dbReference type="Proteomes" id="UP000691718"/>
    </source>
</evidence>
<feature type="coiled-coil region" evidence="1">
    <location>
        <begin position="804"/>
        <end position="863"/>
    </location>
</feature>
<dbReference type="GO" id="GO:0043325">
    <property type="term" value="F:phosphatidylinositol-3,4-bisphosphate binding"/>
    <property type="evidence" value="ECO:0007669"/>
    <property type="project" value="TreeGrafter"/>
</dbReference>
<evidence type="ECO:0000259" key="3">
    <source>
        <dbReference type="PROSITE" id="PS50942"/>
    </source>
</evidence>
<dbReference type="EMBL" id="CAJQZP010001427">
    <property type="protein sequence ID" value="CAG5045163.1"/>
    <property type="molecule type" value="Genomic_DNA"/>
</dbReference>
<dbReference type="GO" id="GO:0007015">
    <property type="term" value="P:actin filament organization"/>
    <property type="evidence" value="ECO:0007669"/>
    <property type="project" value="TreeGrafter"/>
</dbReference>
<organism evidence="5 6">
    <name type="scientific">Parnassius apollo</name>
    <name type="common">Apollo butterfly</name>
    <name type="synonym">Papilio apollo</name>
    <dbReference type="NCBI Taxonomy" id="110799"/>
    <lineage>
        <taxon>Eukaryota</taxon>
        <taxon>Metazoa</taxon>
        <taxon>Ecdysozoa</taxon>
        <taxon>Arthropoda</taxon>
        <taxon>Hexapoda</taxon>
        <taxon>Insecta</taxon>
        <taxon>Pterygota</taxon>
        <taxon>Neoptera</taxon>
        <taxon>Endopterygota</taxon>
        <taxon>Lepidoptera</taxon>
        <taxon>Glossata</taxon>
        <taxon>Ditrysia</taxon>
        <taxon>Papilionoidea</taxon>
        <taxon>Papilionidae</taxon>
        <taxon>Parnassiinae</taxon>
        <taxon>Parnassini</taxon>
        <taxon>Parnassius</taxon>
        <taxon>Parnassius</taxon>
    </lineage>
</organism>
<name>A0A8S3XXP1_PARAO</name>
<dbReference type="Proteomes" id="UP000691718">
    <property type="component" value="Unassembled WGS sequence"/>
</dbReference>
<accession>A0A8S3XXP1</accession>